<dbReference type="EMBL" id="CP022987">
    <property type="protein sequence ID" value="QAA94235.1"/>
    <property type="molecule type" value="Genomic_DNA"/>
</dbReference>
<dbReference type="PANTHER" id="PTHR39600:SF1">
    <property type="entry name" value="PEPTIDASE INHIBITOR I78 FAMILY PROTEIN"/>
    <property type="match status" value="1"/>
</dbReference>
<evidence type="ECO:0000313" key="3">
    <source>
        <dbReference type="Proteomes" id="UP000283474"/>
    </source>
</evidence>
<keyword evidence="3" id="KW-1185">Reference proteome</keyword>
<dbReference type="PROSITE" id="PS51257">
    <property type="entry name" value="PROKAR_LIPOPROTEIN"/>
    <property type="match status" value="1"/>
</dbReference>
<dbReference type="OrthoDB" id="8724542at2"/>
<feature type="chain" id="PRO_5019203544" description="Peptidase inhibitor I78 family protein" evidence="1">
    <location>
        <begin position="21"/>
        <end position="105"/>
    </location>
</feature>
<dbReference type="PANTHER" id="PTHR39600">
    <property type="entry name" value="PEPTIDASE INHIBITOR I78 FAMILY PROTEIN"/>
    <property type="match status" value="1"/>
</dbReference>
<dbReference type="RefSeq" id="WP_128355239.1">
    <property type="nucleotide sequence ID" value="NZ_CP022987.1"/>
</dbReference>
<feature type="signal peptide" evidence="1">
    <location>
        <begin position="1"/>
        <end position="20"/>
    </location>
</feature>
<evidence type="ECO:0000313" key="2">
    <source>
        <dbReference type="EMBL" id="QAA94235.1"/>
    </source>
</evidence>
<keyword evidence="1" id="KW-0732">Signal</keyword>
<dbReference type="AlphaFoldDB" id="A0A410GD80"/>
<protein>
    <recommendedName>
        <fullName evidence="4">Peptidase inhibitor I78 family protein</fullName>
    </recommendedName>
</protein>
<sequence>MTWKLMPGALVVLVALTGCAANTTSTSSSPDTAASGNSQVCNAEQAESAVGQAVSPALVEKYRKQANAESARALRPNDVITMEYNPQRLNLKVDEQDIVISVNCS</sequence>
<gene>
    <name evidence="2" type="ORF">CKA81_10615</name>
</gene>
<evidence type="ECO:0000256" key="1">
    <source>
        <dbReference type="SAM" id="SignalP"/>
    </source>
</evidence>
<organism evidence="2 3">
    <name type="scientific">Pollutimonas thiosulfatoxidans</name>
    <dbReference type="NCBI Taxonomy" id="2028345"/>
    <lineage>
        <taxon>Bacteria</taxon>
        <taxon>Pseudomonadati</taxon>
        <taxon>Pseudomonadota</taxon>
        <taxon>Betaproteobacteria</taxon>
        <taxon>Burkholderiales</taxon>
        <taxon>Alcaligenaceae</taxon>
        <taxon>Pollutimonas</taxon>
    </lineage>
</organism>
<name>A0A410GD80_9BURK</name>
<dbReference type="Gene3D" id="3.30.10.10">
    <property type="entry name" value="Trypsin Inhibitor V, subunit A"/>
    <property type="match status" value="1"/>
</dbReference>
<dbReference type="KEGG" id="pus:CKA81_10615"/>
<dbReference type="Pfam" id="PF11720">
    <property type="entry name" value="Inhibitor_I78"/>
    <property type="match status" value="1"/>
</dbReference>
<reference evidence="2 3" key="1">
    <citation type="submission" date="2017-08" db="EMBL/GenBank/DDBJ databases">
        <authorList>
            <person name="Park S.-J."/>
            <person name="Kim H."/>
        </authorList>
    </citation>
    <scope>NUCLEOTIDE SEQUENCE [LARGE SCALE GENOMIC DNA]</scope>
    <source>
        <strain evidence="3">ye3</strain>
    </source>
</reference>
<dbReference type="InterPro" id="IPR021719">
    <property type="entry name" value="Prot_inh_I78"/>
</dbReference>
<proteinExistence type="predicted"/>
<accession>A0A410GD80</accession>
<dbReference type="Proteomes" id="UP000283474">
    <property type="component" value="Chromosome"/>
</dbReference>
<evidence type="ECO:0008006" key="4">
    <source>
        <dbReference type="Google" id="ProtNLM"/>
    </source>
</evidence>